<keyword evidence="3" id="KW-0677">Repeat</keyword>
<evidence type="ECO:0000256" key="7">
    <source>
        <dbReference type="SAM" id="MobiDB-lite"/>
    </source>
</evidence>
<dbReference type="EMBL" id="PKPP01005241">
    <property type="protein sequence ID" value="PWA60856.1"/>
    <property type="molecule type" value="Genomic_DNA"/>
</dbReference>
<keyword evidence="10" id="KW-1185">Reference proteome</keyword>
<dbReference type="GO" id="GO:0008270">
    <property type="term" value="F:zinc ion binding"/>
    <property type="evidence" value="ECO:0007669"/>
    <property type="project" value="UniProtKB-KW"/>
</dbReference>
<evidence type="ECO:0000259" key="8">
    <source>
        <dbReference type="SMART" id="SM00451"/>
    </source>
</evidence>
<comment type="caution">
    <text evidence="9">The sequence shown here is derived from an EMBL/GenBank/DDBJ whole genome shotgun (WGS) entry which is preliminary data.</text>
</comment>
<dbReference type="STRING" id="35608.A0A2U1MI07"/>
<dbReference type="GO" id="GO:0005634">
    <property type="term" value="C:nucleus"/>
    <property type="evidence" value="ECO:0007669"/>
    <property type="project" value="UniProtKB-SubCell"/>
</dbReference>
<keyword evidence="6" id="KW-0539">Nucleus</keyword>
<evidence type="ECO:0000256" key="3">
    <source>
        <dbReference type="ARBA" id="ARBA00022737"/>
    </source>
</evidence>
<feature type="region of interest" description="Disordered" evidence="7">
    <location>
        <begin position="110"/>
        <end position="138"/>
    </location>
</feature>
<organism evidence="9 10">
    <name type="scientific">Artemisia annua</name>
    <name type="common">Sweet wormwood</name>
    <dbReference type="NCBI Taxonomy" id="35608"/>
    <lineage>
        <taxon>Eukaryota</taxon>
        <taxon>Viridiplantae</taxon>
        <taxon>Streptophyta</taxon>
        <taxon>Embryophyta</taxon>
        <taxon>Tracheophyta</taxon>
        <taxon>Spermatophyta</taxon>
        <taxon>Magnoliopsida</taxon>
        <taxon>eudicotyledons</taxon>
        <taxon>Gunneridae</taxon>
        <taxon>Pentapetalae</taxon>
        <taxon>asterids</taxon>
        <taxon>campanulids</taxon>
        <taxon>Asterales</taxon>
        <taxon>Asteraceae</taxon>
        <taxon>Asteroideae</taxon>
        <taxon>Anthemideae</taxon>
        <taxon>Artemisiinae</taxon>
        <taxon>Artemisia</taxon>
    </lineage>
</organism>
<keyword evidence="2" id="KW-0479">Metal-binding</keyword>
<dbReference type="SUPFAM" id="SSF57667">
    <property type="entry name" value="beta-beta-alpha zinc fingers"/>
    <property type="match status" value="2"/>
</dbReference>
<evidence type="ECO:0000256" key="1">
    <source>
        <dbReference type="ARBA" id="ARBA00004123"/>
    </source>
</evidence>
<dbReference type="PANTHER" id="PTHR46144">
    <property type="entry name" value="ZINC FINGER PROTEIN 385B-LIKE"/>
    <property type="match status" value="1"/>
</dbReference>
<dbReference type="GO" id="GO:0003676">
    <property type="term" value="F:nucleic acid binding"/>
    <property type="evidence" value="ECO:0007669"/>
    <property type="project" value="InterPro"/>
</dbReference>
<dbReference type="Proteomes" id="UP000245207">
    <property type="component" value="Unassembled WGS sequence"/>
</dbReference>
<sequence length="196" mass="21416">MGVKCMRFHYWGGTVPQDGSQYLVPAIPTHSNWSNQKSTVQPRGPWKKVPKKTKIAQSAWCEICKIECNTKDVLDKHKLGKKHQKILSKLNSAALVTSISATTHVNPVVPRNPFIGPSENPKKGASGSKKKAETPQELEMKRRKVLEGGAAASAVRTCSFCNVVCNSDAVFRFHLAGQKHASMLKKLQQAAVAGTV</sequence>
<proteinExistence type="predicted"/>
<dbReference type="AlphaFoldDB" id="A0A2U1MI07"/>
<dbReference type="InterPro" id="IPR003604">
    <property type="entry name" value="Matrin/U1-like-C_Znf_C2H2"/>
</dbReference>
<evidence type="ECO:0000313" key="9">
    <source>
        <dbReference type="EMBL" id="PWA60856.1"/>
    </source>
</evidence>
<protein>
    <submittedName>
        <fullName evidence="9">Zinc finger, U1-type</fullName>
    </submittedName>
</protein>
<feature type="domain" description="U1-type" evidence="8">
    <location>
        <begin position="153"/>
        <end position="187"/>
    </location>
</feature>
<name>A0A2U1MI07_ARTAN</name>
<feature type="domain" description="U1-type" evidence="8">
    <location>
        <begin position="56"/>
        <end position="90"/>
    </location>
</feature>
<evidence type="ECO:0000256" key="6">
    <source>
        <dbReference type="ARBA" id="ARBA00023242"/>
    </source>
</evidence>
<dbReference type="Pfam" id="PF12874">
    <property type="entry name" value="zf-met"/>
    <property type="match status" value="2"/>
</dbReference>
<dbReference type="SMART" id="SM00451">
    <property type="entry name" value="ZnF_U1"/>
    <property type="match status" value="2"/>
</dbReference>
<dbReference type="OrthoDB" id="434647at2759"/>
<gene>
    <name evidence="9" type="ORF">CTI12_AA377100</name>
</gene>
<dbReference type="InterPro" id="IPR013087">
    <property type="entry name" value="Znf_C2H2_type"/>
</dbReference>
<comment type="subcellular location">
    <subcellularLocation>
        <location evidence="1">Nucleus</location>
    </subcellularLocation>
</comment>
<keyword evidence="5" id="KW-0862">Zinc</keyword>
<accession>A0A2U1MI07</accession>
<evidence type="ECO:0000256" key="4">
    <source>
        <dbReference type="ARBA" id="ARBA00022771"/>
    </source>
</evidence>
<evidence type="ECO:0000256" key="5">
    <source>
        <dbReference type="ARBA" id="ARBA00022833"/>
    </source>
</evidence>
<dbReference type="Gene3D" id="3.30.160.60">
    <property type="entry name" value="Classic Zinc Finger"/>
    <property type="match status" value="2"/>
</dbReference>
<evidence type="ECO:0000313" key="10">
    <source>
        <dbReference type="Proteomes" id="UP000245207"/>
    </source>
</evidence>
<dbReference type="InterPro" id="IPR036236">
    <property type="entry name" value="Znf_C2H2_sf"/>
</dbReference>
<reference evidence="9 10" key="1">
    <citation type="journal article" date="2018" name="Mol. Plant">
        <title>The genome of Artemisia annua provides insight into the evolution of Asteraceae family and artemisinin biosynthesis.</title>
        <authorList>
            <person name="Shen Q."/>
            <person name="Zhang L."/>
            <person name="Liao Z."/>
            <person name="Wang S."/>
            <person name="Yan T."/>
            <person name="Shi P."/>
            <person name="Liu M."/>
            <person name="Fu X."/>
            <person name="Pan Q."/>
            <person name="Wang Y."/>
            <person name="Lv Z."/>
            <person name="Lu X."/>
            <person name="Zhang F."/>
            <person name="Jiang W."/>
            <person name="Ma Y."/>
            <person name="Chen M."/>
            <person name="Hao X."/>
            <person name="Li L."/>
            <person name="Tang Y."/>
            <person name="Lv G."/>
            <person name="Zhou Y."/>
            <person name="Sun X."/>
            <person name="Brodelius P.E."/>
            <person name="Rose J.K.C."/>
            <person name="Tang K."/>
        </authorList>
    </citation>
    <scope>NUCLEOTIDE SEQUENCE [LARGE SCALE GENOMIC DNA]</scope>
    <source>
        <strain evidence="10">cv. Huhao1</strain>
        <tissue evidence="9">Leaf</tissue>
    </source>
</reference>
<evidence type="ECO:0000256" key="2">
    <source>
        <dbReference type="ARBA" id="ARBA00022723"/>
    </source>
</evidence>
<keyword evidence="4" id="KW-0863">Zinc-finger</keyword>
<dbReference type="InterPro" id="IPR051868">
    <property type="entry name" value="ZN346_ZMAT4"/>
</dbReference>
<dbReference type="PANTHER" id="PTHR46144:SF6">
    <property type="entry name" value="C2H2-TYPE DOMAIN-CONTAINING PROTEIN"/>
    <property type="match status" value="1"/>
</dbReference>